<organism evidence="1 2">
    <name type="scientific">Bifidobacterium myosotis</name>
    <dbReference type="NCBI Taxonomy" id="1630166"/>
    <lineage>
        <taxon>Bacteria</taxon>
        <taxon>Bacillati</taxon>
        <taxon>Actinomycetota</taxon>
        <taxon>Actinomycetes</taxon>
        <taxon>Bifidobacteriales</taxon>
        <taxon>Bifidobacteriaceae</taxon>
        <taxon>Bifidobacterium</taxon>
    </lineage>
</organism>
<name>A0A5M9ZPB3_9BIFI</name>
<proteinExistence type="predicted"/>
<gene>
    <name evidence="1" type="ORF">EMO91_04040</name>
</gene>
<sequence length="76" mass="8863">MVHAMLLGVNHNWLEEESSRCSVTPVYLSADILVCLTEFRVCLVLGFFIQTMLDAEEYRQGDTERHYQDYGDYRSP</sequence>
<evidence type="ECO:0000313" key="1">
    <source>
        <dbReference type="EMBL" id="KAA8829153.1"/>
    </source>
</evidence>
<dbReference type="EMBL" id="RZUH01000002">
    <property type="protein sequence ID" value="KAA8829153.1"/>
    <property type="molecule type" value="Genomic_DNA"/>
</dbReference>
<comment type="caution">
    <text evidence="1">The sequence shown here is derived from an EMBL/GenBank/DDBJ whole genome shotgun (WGS) entry which is preliminary data.</text>
</comment>
<dbReference type="AlphaFoldDB" id="A0A5M9ZPB3"/>
<dbReference type="Proteomes" id="UP000410049">
    <property type="component" value="Unassembled WGS sequence"/>
</dbReference>
<accession>A0A5M9ZPB3</accession>
<dbReference type="RefSeq" id="WP_150378900.1">
    <property type="nucleotide sequence ID" value="NZ_RZUH01000002.1"/>
</dbReference>
<evidence type="ECO:0000313" key="2">
    <source>
        <dbReference type="Proteomes" id="UP000410049"/>
    </source>
</evidence>
<reference evidence="1 2" key="1">
    <citation type="journal article" date="2019" name="Syst. Appl. Microbiol.">
        <title>Characterization of Bifidobacterium species in feaces of the Egyptian fruit bat: Description of B. vespertilionis sp. nov. and B. rousetti sp. nov.</title>
        <authorList>
            <person name="Modesto M."/>
            <person name="Satti M."/>
            <person name="Watanabe K."/>
            <person name="Puglisi E."/>
            <person name="Morelli L."/>
            <person name="Huang C.-H."/>
            <person name="Liou J.-S."/>
            <person name="Miyashita M."/>
            <person name="Tamura T."/>
            <person name="Saito S."/>
            <person name="Mori K."/>
            <person name="Huang L."/>
            <person name="Sciavilla P."/>
            <person name="Sandri C."/>
            <person name="Spiezio C."/>
            <person name="Vitali F."/>
            <person name="Cavalieri D."/>
            <person name="Perpetuini G."/>
            <person name="Tofalo R."/>
            <person name="Bonetti A."/>
            <person name="Arita M."/>
            <person name="Mattarelli P."/>
        </authorList>
    </citation>
    <scope>NUCLEOTIDE SEQUENCE [LARGE SCALE GENOMIC DNA]</scope>
    <source>
        <strain evidence="1 2">RST17</strain>
    </source>
</reference>
<protein>
    <submittedName>
        <fullName evidence="1">Uncharacterized protein</fullName>
    </submittedName>
</protein>